<dbReference type="KEGG" id="abp:AGABI1DRAFT112954"/>
<reference evidence="4" key="1">
    <citation type="journal article" date="2012" name="Proc. Natl. Acad. Sci. U.S.A.">
        <title>Genome sequence of the button mushroom Agaricus bisporus reveals mechanisms governing adaptation to a humic-rich ecological niche.</title>
        <authorList>
            <person name="Morin E."/>
            <person name="Kohler A."/>
            <person name="Baker A.R."/>
            <person name="Foulongne-Oriol M."/>
            <person name="Lombard V."/>
            <person name="Nagy L.G."/>
            <person name="Ohm R.A."/>
            <person name="Patyshakuliyeva A."/>
            <person name="Brun A."/>
            <person name="Aerts A.L."/>
            <person name="Bailey A.M."/>
            <person name="Billette C."/>
            <person name="Coutinho P.M."/>
            <person name="Deakin G."/>
            <person name="Doddapaneni H."/>
            <person name="Floudas D."/>
            <person name="Grimwood J."/>
            <person name="Hilden K."/>
            <person name="Kuees U."/>
            <person name="LaButti K.M."/>
            <person name="Lapidus A."/>
            <person name="Lindquist E.A."/>
            <person name="Lucas S.M."/>
            <person name="Murat C."/>
            <person name="Riley R.W."/>
            <person name="Salamov A.A."/>
            <person name="Schmutz J."/>
            <person name="Subramanian V."/>
            <person name="Woesten H.A.B."/>
            <person name="Xu J."/>
            <person name="Eastwood D.C."/>
            <person name="Foster G.D."/>
            <person name="Sonnenberg A.S."/>
            <person name="Cullen D."/>
            <person name="de Vries R.P."/>
            <person name="Lundell T."/>
            <person name="Hibbett D.S."/>
            <person name="Henrissat B."/>
            <person name="Burton K.S."/>
            <person name="Kerrigan R.W."/>
            <person name="Challen M.P."/>
            <person name="Grigoriev I.V."/>
            <person name="Martin F."/>
        </authorList>
    </citation>
    <scope>NUCLEOTIDE SEQUENCE [LARGE SCALE GENOMIC DNA]</scope>
    <source>
        <strain evidence="4">JB137-S8 / ATCC MYA-4627 / FGSC 10392</strain>
    </source>
</reference>
<keyword evidence="2" id="KW-0732">Signal</keyword>
<evidence type="ECO:0000313" key="3">
    <source>
        <dbReference type="EMBL" id="EKM81289.1"/>
    </source>
</evidence>
<dbReference type="RefSeq" id="XP_007328737.1">
    <property type="nucleotide sequence ID" value="XM_007328675.1"/>
</dbReference>
<feature type="signal peptide" evidence="2">
    <location>
        <begin position="1"/>
        <end position="26"/>
    </location>
</feature>
<dbReference type="InParanoid" id="K5W3B5"/>
<dbReference type="GeneID" id="18823827"/>
<dbReference type="Proteomes" id="UP000008493">
    <property type="component" value="Unassembled WGS sequence"/>
</dbReference>
<feature type="compositionally biased region" description="Basic and acidic residues" evidence="1">
    <location>
        <begin position="59"/>
        <end position="75"/>
    </location>
</feature>
<organism evidence="3 4">
    <name type="scientific">Agaricus bisporus var. burnettii (strain JB137-S8 / ATCC MYA-4627 / FGSC 10392)</name>
    <name type="common">White button mushroom</name>
    <dbReference type="NCBI Taxonomy" id="597362"/>
    <lineage>
        <taxon>Eukaryota</taxon>
        <taxon>Fungi</taxon>
        <taxon>Dikarya</taxon>
        <taxon>Basidiomycota</taxon>
        <taxon>Agaricomycotina</taxon>
        <taxon>Agaricomycetes</taxon>
        <taxon>Agaricomycetidae</taxon>
        <taxon>Agaricales</taxon>
        <taxon>Agaricineae</taxon>
        <taxon>Agaricaceae</taxon>
        <taxon>Agaricus</taxon>
    </lineage>
</organism>
<dbReference type="AlphaFoldDB" id="K5W3B5"/>
<evidence type="ECO:0000256" key="1">
    <source>
        <dbReference type="SAM" id="MobiDB-lite"/>
    </source>
</evidence>
<name>K5W3B5_AGABU</name>
<protein>
    <submittedName>
        <fullName evidence="3">Uncharacterized protein</fullName>
    </submittedName>
</protein>
<feature type="region of interest" description="Disordered" evidence="1">
    <location>
        <begin position="59"/>
        <end position="123"/>
    </location>
</feature>
<accession>K5W3B5</accession>
<evidence type="ECO:0000256" key="2">
    <source>
        <dbReference type="SAM" id="SignalP"/>
    </source>
</evidence>
<gene>
    <name evidence="3" type="ORF">AGABI1DRAFT_112954</name>
</gene>
<dbReference type="EMBL" id="JH971388">
    <property type="protein sequence ID" value="EKM81289.1"/>
    <property type="molecule type" value="Genomic_DNA"/>
</dbReference>
<sequence>MSDGDCCMVCCCFCSIFSLCSTTVGTHPFCFPRSCFKCRRSKFDDDEFIDEVVKDNERRRTVERGDPEAMYHVKQPEPVAQMDTQYPPRRPLSHQEQQQMHKPQSEAPARHGSLENGGRREEN</sequence>
<evidence type="ECO:0000313" key="4">
    <source>
        <dbReference type="Proteomes" id="UP000008493"/>
    </source>
</evidence>
<proteinExistence type="predicted"/>
<dbReference type="OrthoDB" id="10618975at2759"/>
<dbReference type="HOGENOM" id="CLU_2014583_0_0_1"/>
<feature type="chain" id="PRO_5003885289" evidence="2">
    <location>
        <begin position="27"/>
        <end position="123"/>
    </location>
</feature>
<feature type="compositionally biased region" description="Basic and acidic residues" evidence="1">
    <location>
        <begin position="108"/>
        <end position="123"/>
    </location>
</feature>
<keyword evidence="4" id="KW-1185">Reference proteome</keyword>